<dbReference type="InterPro" id="IPR022425">
    <property type="entry name" value="FliI_clade2"/>
</dbReference>
<keyword evidence="5" id="KW-0547">Nucleotide-binding</keyword>
<evidence type="ECO:0000256" key="12">
    <source>
        <dbReference type="ARBA" id="ARBA00023136"/>
    </source>
</evidence>
<keyword evidence="13" id="KW-0139">CF(1)</keyword>
<dbReference type="EC" id="7.4.2.8" evidence="16"/>
<dbReference type="NCBIfam" id="TIGR03497">
    <property type="entry name" value="FliI_clade2"/>
    <property type="match status" value="1"/>
</dbReference>
<dbReference type="SMART" id="SM00382">
    <property type="entry name" value="AAA"/>
    <property type="match status" value="1"/>
</dbReference>
<sequence length="437" mass="47687">MATIDFSKYYDVLDNRDFIEYTGKVSKVVGLTIESNGPEVNIGEICKINALRENKVISAEAVGFRDNKVLLMPLGDMNGIGPGSKVVATRDYLSVGVGNALIGRVIDGMGRPIDGKGEIVTETTYPVENKPPHPLKRNRIKEPLPLGVKTIDGLLTVGKGQRVGIFAGSGVGKSTLIGMIARNTKADVNVIALIGERGREVREFIEKDLKEEGLKRSVVVVATSDQPALIRLKGALMATAIAEYFRDQGKDVLLLMDSLTRFAMAQREIGLSIGEPPVSRGYTPSVFSIMPKLLERAGNSQSGSITGLYTVLVDGDDLTEPVTDTARGILDGHIVLSRNLANKNQYPAIDVLASVSRVMPDIVDDEHQKIANDIKKTMAIYREAEDLINVGAYAKGSNEKIDYAIEVIDKIQEFIKQGVHERYSYEETINLMKNVLI</sequence>
<evidence type="ECO:0000256" key="16">
    <source>
        <dbReference type="ARBA" id="ARBA00024382"/>
    </source>
</evidence>
<dbReference type="EMBL" id="PDBW01000001">
    <property type="protein sequence ID" value="PFH03035.1"/>
    <property type="molecule type" value="Genomic_DNA"/>
</dbReference>
<dbReference type="Gene3D" id="3.40.50.12240">
    <property type="match status" value="1"/>
</dbReference>
<evidence type="ECO:0000256" key="19">
    <source>
        <dbReference type="ARBA" id="ARBA00034006"/>
    </source>
</evidence>
<evidence type="ECO:0000256" key="5">
    <source>
        <dbReference type="ARBA" id="ARBA00022741"/>
    </source>
</evidence>
<keyword evidence="9" id="KW-1278">Translocase</keyword>
<dbReference type="GO" id="GO:0071973">
    <property type="term" value="P:bacterial-type flagellum-dependent cell motility"/>
    <property type="evidence" value="ECO:0007669"/>
    <property type="project" value="InterPro"/>
</dbReference>
<keyword evidence="6" id="KW-0375">Hydrogen ion transport</keyword>
<keyword evidence="4" id="KW-0963">Cytoplasm</keyword>
<dbReference type="InterPro" id="IPR003593">
    <property type="entry name" value="AAA+_ATPase"/>
</dbReference>
<dbReference type="InterPro" id="IPR013380">
    <property type="entry name" value="ATPase_T3SS_SctN"/>
</dbReference>
<keyword evidence="14" id="KW-0066">ATP synthesis</keyword>
<comment type="caution">
    <text evidence="21">The sequence shown here is derived from an EMBL/GenBank/DDBJ whole genome shotgun (WGS) entry which is preliminary data.</text>
</comment>
<keyword evidence="8" id="KW-0653">Protein transport</keyword>
<name>A0AB36THS0_ACETH</name>
<dbReference type="InterPro" id="IPR040627">
    <property type="entry name" value="T3SS_ATPase_C"/>
</dbReference>
<keyword evidence="12" id="KW-0472">Membrane</keyword>
<comment type="catalytic activity">
    <reaction evidence="19">
        <text>ATP + H2O + cellular proteinSide 1 = ADP + phosphate + cellular proteinSide 2.</text>
        <dbReference type="EC" id="7.4.2.8"/>
    </reaction>
</comment>
<dbReference type="FunFam" id="3.40.50.300:FF:002432">
    <property type="entry name" value="ATP synthase subunit alpha, mitochondrial"/>
    <property type="match status" value="1"/>
</dbReference>
<evidence type="ECO:0000256" key="18">
    <source>
        <dbReference type="ARBA" id="ARBA00026013"/>
    </source>
</evidence>
<dbReference type="InterPro" id="IPR020003">
    <property type="entry name" value="ATPase_a/bsu_AS"/>
</dbReference>
<dbReference type="CDD" id="cd01136">
    <property type="entry name" value="ATPase_flagellum-secretory_path_III"/>
    <property type="match status" value="1"/>
</dbReference>
<evidence type="ECO:0000256" key="2">
    <source>
        <dbReference type="ARBA" id="ARBA00004496"/>
    </source>
</evidence>
<dbReference type="GO" id="GO:0016887">
    <property type="term" value="F:ATP hydrolysis activity"/>
    <property type="evidence" value="ECO:0007669"/>
    <property type="project" value="InterPro"/>
</dbReference>
<keyword evidence="11" id="KW-0406">Ion transport</keyword>
<dbReference type="GO" id="GO:0008564">
    <property type="term" value="F:protein-exporting ATPase activity"/>
    <property type="evidence" value="ECO:0007669"/>
    <property type="project" value="UniProtKB-EC"/>
</dbReference>
<evidence type="ECO:0000256" key="1">
    <source>
        <dbReference type="ARBA" id="ARBA00004370"/>
    </source>
</evidence>
<evidence type="ECO:0000313" key="22">
    <source>
        <dbReference type="Proteomes" id="UP000223596"/>
    </source>
</evidence>
<dbReference type="FunFam" id="3.40.50.12240:FF:000002">
    <property type="entry name" value="Flagellum-specific ATP synthase FliI"/>
    <property type="match status" value="1"/>
</dbReference>
<evidence type="ECO:0000256" key="7">
    <source>
        <dbReference type="ARBA" id="ARBA00022840"/>
    </source>
</evidence>
<gene>
    <name evidence="21" type="ORF">M972_111831</name>
</gene>
<keyword evidence="3" id="KW-0813">Transport</keyword>
<comment type="subunit">
    <text evidence="18">F-type ATPases have 2 components, CF(1) - the catalytic core - and CF(0) - the membrane proton channel. CF(1) has five subunits: alpha(3), beta(3), gamma(1), delta(1), epsilon(1). CF(0) has four main subunits: a(1), b(1), b'(1) and c(9-12).</text>
</comment>
<dbReference type="PANTHER" id="PTHR15184">
    <property type="entry name" value="ATP SYNTHASE"/>
    <property type="match status" value="1"/>
</dbReference>
<evidence type="ECO:0000256" key="13">
    <source>
        <dbReference type="ARBA" id="ARBA00023196"/>
    </source>
</evidence>
<dbReference type="NCBIfam" id="TIGR03496">
    <property type="entry name" value="FliI_clade1"/>
    <property type="match status" value="1"/>
</dbReference>
<dbReference type="GO" id="GO:0046933">
    <property type="term" value="F:proton-transporting ATP synthase activity, rotational mechanism"/>
    <property type="evidence" value="ECO:0007669"/>
    <property type="project" value="TreeGrafter"/>
</dbReference>
<evidence type="ECO:0000256" key="6">
    <source>
        <dbReference type="ARBA" id="ARBA00022781"/>
    </source>
</evidence>
<evidence type="ECO:0000256" key="10">
    <source>
        <dbReference type="ARBA" id="ARBA00023026"/>
    </source>
</evidence>
<evidence type="ECO:0000256" key="4">
    <source>
        <dbReference type="ARBA" id="ARBA00022490"/>
    </source>
</evidence>
<dbReference type="PROSITE" id="PS00152">
    <property type="entry name" value="ATPASE_ALPHA_BETA"/>
    <property type="match status" value="1"/>
</dbReference>
<evidence type="ECO:0000313" key="21">
    <source>
        <dbReference type="EMBL" id="PFH03035.1"/>
    </source>
</evidence>
<evidence type="ECO:0000256" key="11">
    <source>
        <dbReference type="ARBA" id="ARBA00023065"/>
    </source>
</evidence>
<dbReference type="Pfam" id="PF02874">
    <property type="entry name" value="ATP-synt_ab_N"/>
    <property type="match status" value="1"/>
</dbReference>
<dbReference type="CDD" id="cd18117">
    <property type="entry name" value="ATP-synt_flagellum-secretory_path_III_N"/>
    <property type="match status" value="1"/>
</dbReference>
<dbReference type="InterPro" id="IPR020005">
    <property type="entry name" value="FliI_clade1"/>
</dbReference>
<keyword evidence="10" id="KW-0843">Virulence</keyword>
<evidence type="ECO:0000256" key="17">
    <source>
        <dbReference type="ARBA" id="ARBA00024442"/>
    </source>
</evidence>
<evidence type="ECO:0000256" key="8">
    <source>
        <dbReference type="ARBA" id="ARBA00022927"/>
    </source>
</evidence>
<comment type="subcellular location">
    <subcellularLocation>
        <location evidence="2">Cytoplasm</location>
    </subcellularLocation>
    <subcellularLocation>
        <location evidence="1">Membrane</location>
    </subcellularLocation>
</comment>
<dbReference type="GO" id="GO:0044780">
    <property type="term" value="P:bacterial-type flagellum assembly"/>
    <property type="evidence" value="ECO:0007669"/>
    <property type="project" value="InterPro"/>
</dbReference>
<feature type="domain" description="AAA+ ATPase" evidence="20">
    <location>
        <begin position="159"/>
        <end position="340"/>
    </location>
</feature>
<dbReference type="RefSeq" id="WP_003517953.1">
    <property type="nucleotide sequence ID" value="NZ_CP013828.1"/>
</dbReference>
<evidence type="ECO:0000256" key="3">
    <source>
        <dbReference type="ARBA" id="ARBA00022448"/>
    </source>
</evidence>
<dbReference type="GO" id="GO:0045259">
    <property type="term" value="C:proton-transporting ATP synthase complex"/>
    <property type="evidence" value="ECO:0007669"/>
    <property type="project" value="UniProtKB-KW"/>
</dbReference>
<dbReference type="AlphaFoldDB" id="A0AB36THS0"/>
<reference evidence="21 22" key="1">
    <citation type="submission" date="2017-09" db="EMBL/GenBank/DDBJ databases">
        <title>Evaluation of Pacific Biosciences Sequencing Technology to Finishing C. thermocellum Genome Sequences.</title>
        <authorList>
            <person name="Brown S."/>
        </authorList>
    </citation>
    <scope>NUCLEOTIDE SEQUENCE [LARGE SCALE GENOMIC DNA]</scope>
    <source>
        <strain evidence="21 22">AD2</strain>
    </source>
</reference>
<dbReference type="Proteomes" id="UP000223596">
    <property type="component" value="Unassembled WGS sequence"/>
</dbReference>
<proteinExistence type="inferred from homology"/>
<dbReference type="GeneID" id="35803734"/>
<evidence type="ECO:0000256" key="14">
    <source>
        <dbReference type="ARBA" id="ARBA00023310"/>
    </source>
</evidence>
<dbReference type="GO" id="GO:0030257">
    <property type="term" value="C:type III protein secretion system complex"/>
    <property type="evidence" value="ECO:0007669"/>
    <property type="project" value="InterPro"/>
</dbReference>
<evidence type="ECO:0000259" key="20">
    <source>
        <dbReference type="SMART" id="SM00382"/>
    </source>
</evidence>
<dbReference type="SUPFAM" id="SSF52540">
    <property type="entry name" value="P-loop containing nucleoside triphosphate hydrolases"/>
    <property type="match status" value="1"/>
</dbReference>
<dbReference type="InterPro" id="IPR027417">
    <property type="entry name" value="P-loop_NTPase"/>
</dbReference>
<protein>
    <recommendedName>
        <fullName evidence="17">Type 3 secretion system ATPase</fullName>
        <ecNumber evidence="16">7.4.2.8</ecNumber>
    </recommendedName>
</protein>
<keyword evidence="7" id="KW-0067">ATP-binding</keyword>
<evidence type="ECO:0000256" key="9">
    <source>
        <dbReference type="ARBA" id="ARBA00022967"/>
    </source>
</evidence>
<dbReference type="NCBIfam" id="TIGR02546">
    <property type="entry name" value="III_secr_ATP"/>
    <property type="match status" value="1"/>
</dbReference>
<dbReference type="GO" id="GO:0046961">
    <property type="term" value="F:proton-transporting ATPase activity, rotational mechanism"/>
    <property type="evidence" value="ECO:0007669"/>
    <property type="project" value="InterPro"/>
</dbReference>
<dbReference type="GO" id="GO:0005524">
    <property type="term" value="F:ATP binding"/>
    <property type="evidence" value="ECO:0007669"/>
    <property type="project" value="UniProtKB-KW"/>
</dbReference>
<evidence type="ECO:0000256" key="15">
    <source>
        <dbReference type="ARBA" id="ARBA00024342"/>
    </source>
</evidence>
<dbReference type="NCBIfam" id="TIGR01026">
    <property type="entry name" value="fliI_yscN"/>
    <property type="match status" value="1"/>
</dbReference>
<dbReference type="GO" id="GO:0030254">
    <property type="term" value="P:protein secretion by the type III secretion system"/>
    <property type="evidence" value="ECO:0007669"/>
    <property type="project" value="InterPro"/>
</dbReference>
<accession>A0AB36THS0</accession>
<dbReference type="Pfam" id="PF18269">
    <property type="entry name" value="T3SS_ATPase_C"/>
    <property type="match status" value="1"/>
</dbReference>
<dbReference type="InterPro" id="IPR000194">
    <property type="entry name" value="ATPase_F1/V1/A1_a/bsu_nucl-bd"/>
</dbReference>
<dbReference type="PANTHER" id="PTHR15184:SF9">
    <property type="entry name" value="SPI-1 TYPE 3 SECRETION SYSTEM ATPASE"/>
    <property type="match status" value="1"/>
</dbReference>
<dbReference type="InterPro" id="IPR005714">
    <property type="entry name" value="ATPase_T3SS_FliI/YscN"/>
</dbReference>
<organism evidence="21 22">
    <name type="scientific">Acetivibrio thermocellus AD2</name>
    <dbReference type="NCBI Taxonomy" id="1138384"/>
    <lineage>
        <taxon>Bacteria</taxon>
        <taxon>Bacillati</taxon>
        <taxon>Bacillota</taxon>
        <taxon>Clostridia</taxon>
        <taxon>Eubacteriales</taxon>
        <taxon>Oscillospiraceae</taxon>
        <taxon>Acetivibrio</taxon>
    </lineage>
</organism>
<comment type="similarity">
    <text evidence="15">Belongs to the ATPase alpha/beta chains family. T3SS ATPase subfamily.</text>
</comment>
<dbReference type="InterPro" id="IPR050053">
    <property type="entry name" value="ATPase_alpha/beta_chains"/>
</dbReference>
<dbReference type="GO" id="GO:0005737">
    <property type="term" value="C:cytoplasm"/>
    <property type="evidence" value="ECO:0007669"/>
    <property type="project" value="UniProtKB-SubCell"/>
</dbReference>
<dbReference type="Pfam" id="PF00006">
    <property type="entry name" value="ATP-synt_ab"/>
    <property type="match status" value="1"/>
</dbReference>
<dbReference type="InterPro" id="IPR004100">
    <property type="entry name" value="ATPase_F1/V1/A1_a/bsu_N"/>
</dbReference>